<sequence length="253" mass="28420">MKIAVITGASSGMGREFVRQTGHFYRNLDEIWVIARRKERLERLRKESRVPLRIFDGDLLKKQVYKQYHSELKEWQPEVRMLVNAAGFGRSGKFADLASESKKLQTDMVDLNCRALTRMIQITLPYMGKGGRIINLASAAAFCPQNGFAVYAATKAYVLSLSRALSSELRTRGIIVTAVCPGPVDTEFFRVSGELTAPLKKLTMVKAPAVVRKALKDSRKRREISVYGVPMKAAHIGAKLLPHRLILRAEEML</sequence>
<gene>
    <name evidence="5" type="ORF">FNY66_06935</name>
</gene>
<comment type="similarity">
    <text evidence="1 4">Belongs to the short-chain dehydrogenases/reductases (SDR) family.</text>
</comment>
<evidence type="ECO:0000256" key="2">
    <source>
        <dbReference type="ARBA" id="ARBA00022857"/>
    </source>
</evidence>
<dbReference type="OrthoDB" id="9808814at2"/>
<organism evidence="5 6">
    <name type="scientific">Mediterraneibacter catenae</name>
    <dbReference type="NCBI Taxonomy" id="2594882"/>
    <lineage>
        <taxon>Bacteria</taxon>
        <taxon>Bacillati</taxon>
        <taxon>Bacillota</taxon>
        <taxon>Clostridia</taxon>
        <taxon>Lachnospirales</taxon>
        <taxon>Lachnospiraceae</taxon>
        <taxon>Mediterraneibacter</taxon>
    </lineage>
</organism>
<dbReference type="GO" id="GO:0005829">
    <property type="term" value="C:cytosol"/>
    <property type="evidence" value="ECO:0007669"/>
    <property type="project" value="TreeGrafter"/>
</dbReference>
<evidence type="ECO:0000256" key="3">
    <source>
        <dbReference type="ARBA" id="ARBA00023002"/>
    </source>
</evidence>
<dbReference type="GO" id="GO:0016491">
    <property type="term" value="F:oxidoreductase activity"/>
    <property type="evidence" value="ECO:0007669"/>
    <property type="project" value="UniProtKB-KW"/>
</dbReference>
<dbReference type="EMBL" id="VMSO01000007">
    <property type="protein sequence ID" value="KAA8501601.1"/>
    <property type="molecule type" value="Genomic_DNA"/>
</dbReference>
<keyword evidence="6" id="KW-1185">Reference proteome</keyword>
<reference evidence="5" key="1">
    <citation type="submission" date="2019-07" db="EMBL/GenBank/DDBJ databases">
        <authorList>
            <person name="Wongkuna S."/>
            <person name="Scaria J."/>
        </authorList>
    </citation>
    <scope>NUCLEOTIDE SEQUENCE [LARGE SCALE GENOMIC DNA]</scope>
    <source>
        <strain evidence="5">SW178</strain>
    </source>
</reference>
<dbReference type="PROSITE" id="PS00061">
    <property type="entry name" value="ADH_SHORT"/>
    <property type="match status" value="1"/>
</dbReference>
<proteinExistence type="inferred from homology"/>
<evidence type="ECO:0000313" key="5">
    <source>
        <dbReference type="EMBL" id="KAA8501601.1"/>
    </source>
</evidence>
<dbReference type="Gene3D" id="3.40.50.720">
    <property type="entry name" value="NAD(P)-binding Rossmann-like Domain"/>
    <property type="match status" value="1"/>
</dbReference>
<comment type="caution">
    <text evidence="5">The sequence shown here is derived from an EMBL/GenBank/DDBJ whole genome shotgun (WGS) entry which is preliminary data.</text>
</comment>
<evidence type="ECO:0000313" key="6">
    <source>
        <dbReference type="Proteomes" id="UP000322025"/>
    </source>
</evidence>
<name>A0A5M9I273_9FIRM</name>
<dbReference type="Proteomes" id="UP000322025">
    <property type="component" value="Unassembled WGS sequence"/>
</dbReference>
<protein>
    <submittedName>
        <fullName evidence="5">SDR family NAD(P)-dependent oxidoreductase</fullName>
    </submittedName>
</protein>
<dbReference type="InterPro" id="IPR002347">
    <property type="entry name" value="SDR_fam"/>
</dbReference>
<dbReference type="PANTHER" id="PTHR43391:SF14">
    <property type="entry name" value="DEHYDROGENASE_REDUCTASE SDR FAMILY PROTEIN 7-LIKE"/>
    <property type="match status" value="1"/>
</dbReference>
<keyword evidence="2" id="KW-0521">NADP</keyword>
<dbReference type="PRINTS" id="PR00080">
    <property type="entry name" value="SDRFAMILY"/>
</dbReference>
<accession>A0A5M9I273</accession>
<evidence type="ECO:0000256" key="1">
    <source>
        <dbReference type="ARBA" id="ARBA00006484"/>
    </source>
</evidence>
<dbReference type="PANTHER" id="PTHR43391">
    <property type="entry name" value="RETINOL DEHYDROGENASE-RELATED"/>
    <property type="match status" value="1"/>
</dbReference>
<dbReference type="Pfam" id="PF00106">
    <property type="entry name" value="adh_short"/>
    <property type="match status" value="1"/>
</dbReference>
<dbReference type="RefSeq" id="WP_150310678.1">
    <property type="nucleotide sequence ID" value="NZ_VMSO01000007.1"/>
</dbReference>
<dbReference type="SUPFAM" id="SSF51735">
    <property type="entry name" value="NAD(P)-binding Rossmann-fold domains"/>
    <property type="match status" value="1"/>
</dbReference>
<dbReference type="InterPro" id="IPR036291">
    <property type="entry name" value="NAD(P)-bd_dom_sf"/>
</dbReference>
<dbReference type="PRINTS" id="PR00081">
    <property type="entry name" value="GDHRDH"/>
</dbReference>
<dbReference type="AlphaFoldDB" id="A0A5M9I273"/>
<evidence type="ECO:0000256" key="4">
    <source>
        <dbReference type="RuleBase" id="RU000363"/>
    </source>
</evidence>
<dbReference type="InterPro" id="IPR020904">
    <property type="entry name" value="Sc_DH/Rdtase_CS"/>
</dbReference>
<dbReference type="CDD" id="cd05233">
    <property type="entry name" value="SDR_c"/>
    <property type="match status" value="1"/>
</dbReference>
<keyword evidence="3" id="KW-0560">Oxidoreductase</keyword>